<dbReference type="AlphaFoldDB" id="A0A8J6TWT9"/>
<protein>
    <submittedName>
        <fullName evidence="1">Uncharacterized protein</fullName>
    </submittedName>
</protein>
<dbReference type="InterPro" id="IPR025619">
    <property type="entry name" value="YlzJ"/>
</dbReference>
<evidence type="ECO:0000313" key="2">
    <source>
        <dbReference type="Proteomes" id="UP000632659"/>
    </source>
</evidence>
<sequence length="66" mass="7955">MLYTIIDENEIFTQPKNISYFYKRVDNCILEGVKYDKSIMLNRVISTDLRDYLKPEYRLGARMKDL</sequence>
<proteinExistence type="predicted"/>
<keyword evidence="2" id="KW-1185">Reference proteome</keyword>
<name>A0A8J6TWT9_9FIRM</name>
<dbReference type="Proteomes" id="UP000632659">
    <property type="component" value="Unassembled WGS sequence"/>
</dbReference>
<dbReference type="OrthoDB" id="1683573at2"/>
<gene>
    <name evidence="1" type="ORF">H8702_03600</name>
</gene>
<organism evidence="1 2">
    <name type="scientific">Massiliimalia timonensis</name>
    <dbReference type="NCBI Taxonomy" id="1987501"/>
    <lineage>
        <taxon>Bacteria</taxon>
        <taxon>Bacillati</taxon>
        <taxon>Bacillota</taxon>
        <taxon>Clostridia</taxon>
        <taxon>Eubacteriales</taxon>
        <taxon>Oscillospiraceae</taxon>
        <taxon>Massiliimalia</taxon>
    </lineage>
</organism>
<comment type="caution">
    <text evidence="1">The sequence shown here is derived from an EMBL/GenBank/DDBJ whole genome shotgun (WGS) entry which is preliminary data.</text>
</comment>
<reference evidence="1" key="1">
    <citation type="submission" date="2020-08" db="EMBL/GenBank/DDBJ databases">
        <title>Genome public.</title>
        <authorList>
            <person name="Liu C."/>
            <person name="Sun Q."/>
        </authorList>
    </citation>
    <scope>NUCLEOTIDE SEQUENCE</scope>
    <source>
        <strain evidence="1">NSJ-15</strain>
    </source>
</reference>
<dbReference type="EMBL" id="JACRTL010000001">
    <property type="protein sequence ID" value="MBC8610210.1"/>
    <property type="molecule type" value="Genomic_DNA"/>
</dbReference>
<dbReference type="Pfam" id="PF14035">
    <property type="entry name" value="YlzJ"/>
    <property type="match status" value="1"/>
</dbReference>
<dbReference type="RefSeq" id="WP_093988613.1">
    <property type="nucleotide sequence ID" value="NZ_FYDD01000003.1"/>
</dbReference>
<accession>A0A8J6TWT9</accession>
<evidence type="ECO:0000313" key="1">
    <source>
        <dbReference type="EMBL" id="MBC8610210.1"/>
    </source>
</evidence>